<evidence type="ECO:0000313" key="4">
    <source>
        <dbReference type="Proteomes" id="UP000042958"/>
    </source>
</evidence>
<reference evidence="5" key="4">
    <citation type="submission" date="2015-09" db="EMBL/GenBank/DDBJ databases">
        <authorList>
            <person name="Fill T.P."/>
            <person name="Baretta J.F."/>
            <person name="de Almeida L.G."/>
            <person name="Rocha M."/>
            <person name="de Souza D.H."/>
            <person name="Malavazi I."/>
            <person name="Cerdeira L.T."/>
            <person name="Hong H."/>
            <person name="Samborskyy M."/>
            <person name="de Vasconcelos A.T."/>
            <person name="Leadlay P."/>
            <person name="Rodrigues-Filho E."/>
        </authorList>
    </citation>
    <scope>NUCLEOTIDE SEQUENCE [LARGE SCALE GENOMIC DNA]</scope>
    <source>
        <strain evidence="5">LaBioMMi 136</strain>
    </source>
</reference>
<accession>A0A0F7TT06</accession>
<protein>
    <submittedName>
        <fullName evidence="3">Asp hemolysin-like protein</fullName>
    </submittedName>
</protein>
<reference evidence="4" key="2">
    <citation type="journal article" date="2015" name="Genome Announc.">
        <title>Draft genome sequence of the fungus Penicillium brasilianum MG11.</title>
        <authorList>
            <person name="Horn F."/>
            <person name="Linde J."/>
            <person name="Mattern D.J."/>
            <person name="Walther G."/>
            <person name="Guthke R."/>
            <person name="Brakhage A.A."/>
            <person name="Valiante V."/>
        </authorList>
    </citation>
    <scope>NUCLEOTIDE SEQUENCE [LARGE SCALE GENOMIC DNA]</scope>
    <source>
        <strain evidence="4">MG11</strain>
    </source>
</reference>
<organism evidence="2 4">
    <name type="scientific">Penicillium brasilianum</name>
    <dbReference type="NCBI Taxonomy" id="104259"/>
    <lineage>
        <taxon>Eukaryota</taxon>
        <taxon>Fungi</taxon>
        <taxon>Dikarya</taxon>
        <taxon>Ascomycota</taxon>
        <taxon>Pezizomycotina</taxon>
        <taxon>Eurotiomycetes</taxon>
        <taxon>Eurotiomycetidae</taxon>
        <taxon>Eurotiales</taxon>
        <taxon>Aspergillaceae</taxon>
        <taxon>Penicillium</taxon>
    </lineage>
</organism>
<reference evidence="3" key="3">
    <citation type="submission" date="2015-09" db="EMBL/GenBank/DDBJ databases">
        <authorList>
            <person name="Jackson K.R."/>
            <person name="Lunt B.L."/>
            <person name="Fisher J.N.B."/>
            <person name="Gardner A.V."/>
            <person name="Bailey M.E."/>
            <person name="Deus L.M."/>
            <person name="Earl A.S."/>
            <person name="Gibby P.D."/>
            <person name="Hartmann K.A."/>
            <person name="Liu J.E."/>
            <person name="Manci A.M."/>
            <person name="Nielsen D.A."/>
            <person name="Solomon M.B."/>
            <person name="Breakwell D.P."/>
            <person name="Burnett S.H."/>
            <person name="Grose J.H."/>
        </authorList>
    </citation>
    <scope>NUCLEOTIDE SEQUENCE [LARGE SCALE GENOMIC DNA]</scope>
    <source>
        <strain evidence="3">LaBioMMi 136</strain>
    </source>
</reference>
<evidence type="ECO:0000256" key="1">
    <source>
        <dbReference type="ARBA" id="ARBA00010795"/>
    </source>
</evidence>
<reference evidence="2" key="1">
    <citation type="submission" date="2014-11" db="EMBL/GenBank/DDBJ databases">
        <authorList>
            <person name="Zhu J."/>
            <person name="Qi W."/>
            <person name="Song R."/>
        </authorList>
    </citation>
    <scope>NUCLEOTIDE SEQUENCE [LARGE SCALE GENOMIC DNA]</scope>
</reference>
<dbReference type="Proteomes" id="UP000042958">
    <property type="component" value="Unassembled WGS sequence"/>
</dbReference>
<sequence>MASTHQYLDIIIQDDMKYDIRLENAQMESGEFYRLGNPNDVLTTDDINDMSIRHNGGSREVCSISEPGSTLGPFGAIDLVDDVRDTRICTLTWRATTQPGEQNSIAIRNHNPKYRVDIGNWKESGTIGEVPVSIAEN</sequence>
<evidence type="ECO:0000313" key="3">
    <source>
        <dbReference type="EMBL" id="OOQ82425.1"/>
    </source>
</evidence>
<dbReference type="Pfam" id="PF06355">
    <property type="entry name" value="Aegerolysin"/>
    <property type="match status" value="1"/>
</dbReference>
<dbReference type="AlphaFoldDB" id="A0A0F7TT06"/>
<name>A0A0F7TT06_PENBI</name>
<dbReference type="GO" id="GO:0019836">
    <property type="term" value="P:symbiont-mediated hemolysis of host erythrocyte"/>
    <property type="evidence" value="ECO:0007669"/>
    <property type="project" value="InterPro"/>
</dbReference>
<dbReference type="Gene3D" id="2.60.270.50">
    <property type="match status" value="1"/>
</dbReference>
<keyword evidence="4" id="KW-1185">Reference proteome</keyword>
<gene>
    <name evidence="3" type="ORF">PEBR_38999</name>
    <name evidence="2" type="ORF">PMG11_08423</name>
</gene>
<dbReference type="EMBL" id="CDHK01000007">
    <property type="protein sequence ID" value="CEJ59819.1"/>
    <property type="molecule type" value="Genomic_DNA"/>
</dbReference>
<dbReference type="Proteomes" id="UP000190744">
    <property type="component" value="Unassembled WGS sequence"/>
</dbReference>
<evidence type="ECO:0000313" key="2">
    <source>
        <dbReference type="EMBL" id="CEJ59819.1"/>
    </source>
</evidence>
<proteinExistence type="inferred from homology"/>
<dbReference type="OrthoDB" id="2727348at2759"/>
<evidence type="ECO:0000313" key="5">
    <source>
        <dbReference type="Proteomes" id="UP000190744"/>
    </source>
</evidence>
<dbReference type="EMBL" id="LJBN01000219">
    <property type="protein sequence ID" value="OOQ82425.1"/>
    <property type="molecule type" value="Genomic_DNA"/>
</dbReference>
<dbReference type="InterPro" id="IPR009413">
    <property type="entry name" value="Aegerolysin-typ"/>
</dbReference>
<dbReference type="STRING" id="104259.A0A0F7TT06"/>
<comment type="similarity">
    <text evidence="1">Belongs to the aegerolysin family.</text>
</comment>